<gene>
    <name evidence="9" type="ORF">ZT3D7_G11297</name>
</gene>
<comment type="similarity">
    <text evidence="1">Belongs to the ketopantoate reductase family.</text>
</comment>
<keyword evidence="10" id="KW-1185">Reference proteome</keyword>
<name>A0A1X7S8Y7_ZYMT9</name>
<dbReference type="GO" id="GO:0015940">
    <property type="term" value="P:pantothenate biosynthetic process"/>
    <property type="evidence" value="ECO:0007669"/>
    <property type="project" value="InterPro"/>
</dbReference>
<organism evidence="9 10">
    <name type="scientific">Zymoseptoria tritici (strain ST99CH_3D7)</name>
    <dbReference type="NCBI Taxonomy" id="1276538"/>
    <lineage>
        <taxon>Eukaryota</taxon>
        <taxon>Fungi</taxon>
        <taxon>Dikarya</taxon>
        <taxon>Ascomycota</taxon>
        <taxon>Pezizomycotina</taxon>
        <taxon>Dothideomycetes</taxon>
        <taxon>Dothideomycetidae</taxon>
        <taxon>Mycosphaerellales</taxon>
        <taxon>Mycosphaerellaceae</taxon>
        <taxon>Zymoseptoria</taxon>
    </lineage>
</organism>
<dbReference type="GO" id="GO:0050661">
    <property type="term" value="F:NADP binding"/>
    <property type="evidence" value="ECO:0007669"/>
    <property type="project" value="TreeGrafter"/>
</dbReference>
<dbReference type="InterPro" id="IPR013752">
    <property type="entry name" value="KPA_reductase"/>
</dbReference>
<dbReference type="EMBL" id="LT853704">
    <property type="protein sequence ID" value="SMQ56142.1"/>
    <property type="molecule type" value="Genomic_DNA"/>
</dbReference>
<evidence type="ECO:0000256" key="2">
    <source>
        <dbReference type="ARBA" id="ARBA00013014"/>
    </source>
</evidence>
<dbReference type="InterPro" id="IPR050838">
    <property type="entry name" value="Ketopantoate_reductase"/>
</dbReference>
<feature type="region of interest" description="Disordered" evidence="6">
    <location>
        <begin position="1"/>
        <end position="39"/>
    </location>
</feature>
<dbReference type="AlphaFoldDB" id="A0A1X7S8Y7"/>
<evidence type="ECO:0000256" key="5">
    <source>
        <dbReference type="ARBA" id="ARBA00032024"/>
    </source>
</evidence>
<dbReference type="EC" id="1.1.1.169" evidence="2"/>
<keyword evidence="4" id="KW-0560">Oxidoreductase</keyword>
<dbReference type="SUPFAM" id="SSF51735">
    <property type="entry name" value="NAD(P)-binding Rossmann-fold domains"/>
    <property type="match status" value="1"/>
</dbReference>
<feature type="region of interest" description="Disordered" evidence="6">
    <location>
        <begin position="177"/>
        <end position="238"/>
    </location>
</feature>
<evidence type="ECO:0000256" key="4">
    <source>
        <dbReference type="ARBA" id="ARBA00023002"/>
    </source>
</evidence>
<feature type="compositionally biased region" description="Low complexity" evidence="6">
    <location>
        <begin position="177"/>
        <end position="187"/>
    </location>
</feature>
<dbReference type="STRING" id="1276538.A0A1X7S8Y7"/>
<feature type="compositionally biased region" description="Polar residues" evidence="6">
    <location>
        <begin position="222"/>
        <end position="238"/>
    </location>
</feature>
<reference evidence="9 10" key="1">
    <citation type="submission" date="2016-06" db="EMBL/GenBank/DDBJ databases">
        <authorList>
            <person name="Kjaerup R.B."/>
            <person name="Dalgaard T.S."/>
            <person name="Juul-Madsen H.R."/>
        </authorList>
    </citation>
    <scope>NUCLEOTIDE SEQUENCE [LARGE SCALE GENOMIC DNA]</scope>
</reference>
<dbReference type="InterPro" id="IPR036291">
    <property type="entry name" value="NAD(P)-bd_dom_sf"/>
</dbReference>
<dbReference type="InterPro" id="IPR013332">
    <property type="entry name" value="KPR_N"/>
</dbReference>
<evidence type="ECO:0000256" key="1">
    <source>
        <dbReference type="ARBA" id="ARBA00007870"/>
    </source>
</evidence>
<dbReference type="GO" id="GO:0008677">
    <property type="term" value="F:2-dehydropantoate 2-reductase activity"/>
    <property type="evidence" value="ECO:0007669"/>
    <property type="project" value="UniProtKB-EC"/>
</dbReference>
<accession>A0A1X7S8Y7</accession>
<protein>
    <recommendedName>
        <fullName evidence="2">2-dehydropantoate 2-reductase</fullName>
        <ecNumber evidence="2">1.1.1.169</ecNumber>
    </recommendedName>
    <alternativeName>
        <fullName evidence="5">Ketopantoate reductase</fullName>
    </alternativeName>
</protein>
<feature type="domain" description="Ketopantoate reductase C-terminal" evidence="8">
    <location>
        <begin position="417"/>
        <end position="551"/>
    </location>
</feature>
<evidence type="ECO:0000256" key="6">
    <source>
        <dbReference type="SAM" id="MobiDB-lite"/>
    </source>
</evidence>
<feature type="compositionally biased region" description="Polar residues" evidence="6">
    <location>
        <begin position="355"/>
        <end position="388"/>
    </location>
</feature>
<dbReference type="Gene3D" id="1.10.1040.10">
    <property type="entry name" value="N-(1-d-carboxylethyl)-l-norvaline Dehydrogenase, domain 2"/>
    <property type="match status" value="1"/>
</dbReference>
<feature type="region of interest" description="Disordered" evidence="6">
    <location>
        <begin position="348"/>
        <end position="388"/>
    </location>
</feature>
<dbReference type="NCBIfam" id="TIGR00745">
    <property type="entry name" value="apbA_panE"/>
    <property type="match status" value="1"/>
</dbReference>
<dbReference type="InterPro" id="IPR008927">
    <property type="entry name" value="6-PGluconate_DH-like_C_sf"/>
</dbReference>
<dbReference type="GO" id="GO:0005739">
    <property type="term" value="C:mitochondrion"/>
    <property type="evidence" value="ECO:0007669"/>
    <property type="project" value="TreeGrafter"/>
</dbReference>
<dbReference type="Pfam" id="PF02558">
    <property type="entry name" value="ApbA"/>
    <property type="match status" value="1"/>
</dbReference>
<evidence type="ECO:0000313" key="9">
    <source>
        <dbReference type="EMBL" id="SMQ56142.1"/>
    </source>
</evidence>
<dbReference type="PANTHER" id="PTHR43765">
    <property type="entry name" value="2-DEHYDROPANTOATE 2-REDUCTASE-RELATED"/>
    <property type="match status" value="1"/>
</dbReference>
<evidence type="ECO:0000259" key="7">
    <source>
        <dbReference type="Pfam" id="PF02558"/>
    </source>
</evidence>
<evidence type="ECO:0000259" key="8">
    <source>
        <dbReference type="Pfam" id="PF08546"/>
    </source>
</evidence>
<evidence type="ECO:0000256" key="3">
    <source>
        <dbReference type="ARBA" id="ARBA00022857"/>
    </source>
</evidence>
<feature type="domain" description="Ketopantoate reductase N-terminal" evidence="7">
    <location>
        <begin position="235"/>
        <end position="344"/>
    </location>
</feature>
<keyword evidence="3" id="KW-0521">NADP</keyword>
<sequence>MEAQAQAENDRRHNEEEEAVSQEEAESDEEGNELRERGLRQHLADREAFERSVQESMSPIDRQHAPIQLADRRIHIIGTGSIGKLVAHALRGIPDPPPITLLFHRYKLLQAWNKGRKVITVADGEAEVPRGGFDVELRPMVTRQHGIELQRGQNSVWDMADSTGMLPHNVAAIVKQQQAGQKAAAQEETSRQEESAQEQSIQEAPAQEEHVQEISAEEDSEPQQMASEPIDTNPQSITMNPRGAGLPYVKDDMIHNLIVTTKTVTTVGALASVKHRLNRNSTICFLQNGMGVIDVVNEQVFPNEATRPTYVQGVINHGANTPPEKAESDPFYVIHAGHGTISLAILPREEPQPTPSDTAAEQSEADLSNPTSFVPITPSSADVPGTSQRHYPETARYIIRTLTRTPALAAVGYTPLDLLQLQLEKLAVNSIINPLTALLDARNGAVLGSSSFHLVRTARMLLAETSLVMRSLPELRHLPNVEWRFSAKRLEKLYTIVAKKTAGNVSSMLADVRAGRRTEIEYINGYIVRRGEELGVKCVVNYSFMQMVMGKKAVVAREVRDEVPVLGKRSGLNPDCE</sequence>
<dbReference type="InterPro" id="IPR003710">
    <property type="entry name" value="ApbA"/>
</dbReference>
<dbReference type="InterPro" id="IPR013328">
    <property type="entry name" value="6PGD_dom2"/>
</dbReference>
<dbReference type="SUPFAM" id="SSF48179">
    <property type="entry name" value="6-phosphogluconate dehydrogenase C-terminal domain-like"/>
    <property type="match status" value="1"/>
</dbReference>
<feature type="compositionally biased region" description="Acidic residues" evidence="6">
    <location>
        <begin position="16"/>
        <end position="31"/>
    </location>
</feature>
<proteinExistence type="inferred from homology"/>
<dbReference type="Gene3D" id="3.40.50.720">
    <property type="entry name" value="NAD(P)-binding Rossmann-like Domain"/>
    <property type="match status" value="1"/>
</dbReference>
<evidence type="ECO:0000313" key="10">
    <source>
        <dbReference type="Proteomes" id="UP000215127"/>
    </source>
</evidence>
<dbReference type="PANTHER" id="PTHR43765:SF2">
    <property type="entry name" value="2-DEHYDROPANTOATE 2-REDUCTASE"/>
    <property type="match status" value="1"/>
</dbReference>
<dbReference type="Pfam" id="PF08546">
    <property type="entry name" value="ApbA_C"/>
    <property type="match status" value="1"/>
</dbReference>
<dbReference type="Proteomes" id="UP000215127">
    <property type="component" value="Chromosome 13"/>
</dbReference>